<feature type="region of interest" description="Disordered" evidence="1">
    <location>
        <begin position="46"/>
        <end position="66"/>
    </location>
</feature>
<evidence type="ECO:0000313" key="2">
    <source>
        <dbReference type="EMBL" id="MFC7613598.1"/>
    </source>
</evidence>
<sequence>MNVLLDRLPRLRSGLDPRVAFAGTFHLDESFDELERAFWSAAAGAVPPRPPGDVLPHADRSVHRGR</sequence>
<evidence type="ECO:0000256" key="1">
    <source>
        <dbReference type="SAM" id="MobiDB-lite"/>
    </source>
</evidence>
<evidence type="ECO:0000313" key="3">
    <source>
        <dbReference type="Proteomes" id="UP001596512"/>
    </source>
</evidence>
<reference evidence="3" key="1">
    <citation type="journal article" date="2019" name="Int. J. Syst. Evol. Microbiol.">
        <title>The Global Catalogue of Microorganisms (GCM) 10K type strain sequencing project: providing services to taxonomists for standard genome sequencing and annotation.</title>
        <authorList>
            <consortium name="The Broad Institute Genomics Platform"/>
            <consortium name="The Broad Institute Genome Sequencing Center for Infectious Disease"/>
            <person name="Wu L."/>
            <person name="Ma J."/>
        </authorList>
    </citation>
    <scope>NUCLEOTIDE SEQUENCE [LARGE SCALE GENOMIC DNA]</scope>
    <source>
        <strain evidence="3">JCM 17695</strain>
    </source>
</reference>
<proteinExistence type="predicted"/>
<dbReference type="Proteomes" id="UP001596512">
    <property type="component" value="Unassembled WGS sequence"/>
</dbReference>
<comment type="caution">
    <text evidence="2">The sequence shown here is derived from an EMBL/GenBank/DDBJ whole genome shotgun (WGS) entry which is preliminary data.</text>
</comment>
<organism evidence="2 3">
    <name type="scientific">Actinokineospora soli</name>
    <dbReference type="NCBI Taxonomy" id="1048753"/>
    <lineage>
        <taxon>Bacteria</taxon>
        <taxon>Bacillati</taxon>
        <taxon>Actinomycetota</taxon>
        <taxon>Actinomycetes</taxon>
        <taxon>Pseudonocardiales</taxon>
        <taxon>Pseudonocardiaceae</taxon>
        <taxon>Actinokineospora</taxon>
    </lineage>
</organism>
<keyword evidence="3" id="KW-1185">Reference proteome</keyword>
<gene>
    <name evidence="2" type="ORF">ACFQV2_08270</name>
</gene>
<protein>
    <submittedName>
        <fullName evidence="2">Uncharacterized protein</fullName>
    </submittedName>
</protein>
<dbReference type="EMBL" id="JBHTEY010000004">
    <property type="protein sequence ID" value="MFC7613598.1"/>
    <property type="molecule type" value="Genomic_DNA"/>
</dbReference>
<feature type="compositionally biased region" description="Basic and acidic residues" evidence="1">
    <location>
        <begin position="56"/>
        <end position="66"/>
    </location>
</feature>
<name>A0ABW2TK33_9PSEU</name>
<accession>A0ABW2TK33</accession>